<reference evidence="2 3" key="1">
    <citation type="submission" date="2010-05" db="EMBL/GenBank/DDBJ databases">
        <title>The Genome Sequence of Thecamonas trahens ATCC 50062.</title>
        <authorList>
            <consortium name="The Broad Institute Genome Sequencing Platform"/>
            <person name="Russ C."/>
            <person name="Cuomo C."/>
            <person name="Shea T."/>
            <person name="Young S.K."/>
            <person name="Zeng Q."/>
            <person name="Koehrsen M."/>
            <person name="Haas B."/>
            <person name="Borodovsky M."/>
            <person name="Guigo R."/>
            <person name="Alvarado L."/>
            <person name="Berlin A."/>
            <person name="Bochicchio J."/>
            <person name="Borenstein D."/>
            <person name="Chapman S."/>
            <person name="Chen Z."/>
            <person name="Freedman E."/>
            <person name="Gellesch M."/>
            <person name="Goldberg J."/>
            <person name="Griggs A."/>
            <person name="Gujja S."/>
            <person name="Heilman E."/>
            <person name="Heiman D."/>
            <person name="Hepburn T."/>
            <person name="Howarth C."/>
            <person name="Jen D."/>
            <person name="Larson L."/>
            <person name="Mehta T."/>
            <person name="Park D."/>
            <person name="Pearson M."/>
            <person name="Roberts A."/>
            <person name="Saif S."/>
            <person name="Shenoy N."/>
            <person name="Sisk P."/>
            <person name="Stolte C."/>
            <person name="Sykes S."/>
            <person name="Thomson T."/>
            <person name="Walk T."/>
            <person name="White J."/>
            <person name="Yandava C."/>
            <person name="Burger G."/>
            <person name="Gray M.W."/>
            <person name="Holland P.W.H."/>
            <person name="King N."/>
            <person name="Lang F.B.F."/>
            <person name="Roger A.J."/>
            <person name="Ruiz-Trillo I."/>
            <person name="Lander E."/>
            <person name="Nusbaum C."/>
        </authorList>
    </citation>
    <scope>NUCLEOTIDE SEQUENCE [LARGE SCALE GENOMIC DNA]</scope>
    <source>
        <strain evidence="2 3">ATCC 50062</strain>
    </source>
</reference>
<dbReference type="GO" id="GO:0016787">
    <property type="term" value="F:hydrolase activity"/>
    <property type="evidence" value="ECO:0007669"/>
    <property type="project" value="InterPro"/>
</dbReference>
<sequence>MEASKGMIFVEESRIAVPWAQGEGESDAPDGGWETALPAAALYTLTLDQMMGRAPRIIHAPSLRVCSAKALAKGKARRIRLVHVSDTHLKHPEIVVPPCDVLVHSGDFSTRLTPDELPQVLASFNEWLAAAPAAHRVVVCGNHEIALSRMTADDIQALMPDVVYLQDSGAKIEGIKFYGLPWTHASRSYAFGTNEAGLAKACKKIPKKTDVLVCGKSHAGKRHWGSHALAARVAKIKPKLHLYGHVHDVVGVRLAPSGCTMFSNASYDIAHPVVVVDLYV</sequence>
<dbReference type="Pfam" id="PF00149">
    <property type="entry name" value="Metallophos"/>
    <property type="match status" value="1"/>
</dbReference>
<dbReference type="InterPro" id="IPR004843">
    <property type="entry name" value="Calcineurin-like_PHP"/>
</dbReference>
<proteinExistence type="predicted"/>
<keyword evidence="3" id="KW-1185">Reference proteome</keyword>
<feature type="domain" description="Calcineurin-like phosphoesterase" evidence="1">
    <location>
        <begin position="80"/>
        <end position="247"/>
    </location>
</feature>
<dbReference type="Proteomes" id="UP000054408">
    <property type="component" value="Unassembled WGS sequence"/>
</dbReference>
<dbReference type="PANTHER" id="PTHR12905">
    <property type="entry name" value="METALLOPHOSPHOESTERASE"/>
    <property type="match status" value="1"/>
</dbReference>
<dbReference type="GeneID" id="25565110"/>
<dbReference type="AlphaFoldDB" id="A0A0L0DD36"/>
<dbReference type="RefSeq" id="XP_013757188.1">
    <property type="nucleotide sequence ID" value="XM_013901734.1"/>
</dbReference>
<evidence type="ECO:0000313" key="3">
    <source>
        <dbReference type="Proteomes" id="UP000054408"/>
    </source>
</evidence>
<evidence type="ECO:0000313" key="2">
    <source>
        <dbReference type="EMBL" id="KNC50021.1"/>
    </source>
</evidence>
<evidence type="ECO:0000259" key="1">
    <source>
        <dbReference type="Pfam" id="PF00149"/>
    </source>
</evidence>
<organism evidence="2 3">
    <name type="scientific">Thecamonas trahens ATCC 50062</name>
    <dbReference type="NCBI Taxonomy" id="461836"/>
    <lineage>
        <taxon>Eukaryota</taxon>
        <taxon>Apusozoa</taxon>
        <taxon>Apusomonadida</taxon>
        <taxon>Apusomonadidae</taxon>
        <taxon>Thecamonas</taxon>
    </lineage>
</organism>
<protein>
    <submittedName>
        <fullName evidence="2">Ser/Thr protein phosphatase</fullName>
    </submittedName>
</protein>
<dbReference type="SUPFAM" id="SSF56300">
    <property type="entry name" value="Metallo-dependent phosphatases"/>
    <property type="match status" value="1"/>
</dbReference>
<dbReference type="Gene3D" id="3.60.21.10">
    <property type="match status" value="1"/>
</dbReference>
<dbReference type="OMA" id="AIKFINC"/>
<dbReference type="EMBL" id="GL349459">
    <property type="protein sequence ID" value="KNC50021.1"/>
    <property type="molecule type" value="Genomic_DNA"/>
</dbReference>
<dbReference type="OrthoDB" id="630188at2759"/>
<name>A0A0L0DD36_THETB</name>
<dbReference type="InterPro" id="IPR051693">
    <property type="entry name" value="UPF0046_metallophosphoest"/>
</dbReference>
<dbReference type="InterPro" id="IPR029052">
    <property type="entry name" value="Metallo-depent_PP-like"/>
</dbReference>
<dbReference type="PANTHER" id="PTHR12905:SF0">
    <property type="entry name" value="CALCINEURIN-LIKE PHOSPHOESTERASE DOMAIN-CONTAINING PROTEIN"/>
    <property type="match status" value="1"/>
</dbReference>
<dbReference type="eggNOG" id="KOG3947">
    <property type="taxonomic scope" value="Eukaryota"/>
</dbReference>
<gene>
    <name evidence="2" type="ORF">AMSG_05778</name>
</gene>
<accession>A0A0L0DD36</accession>